<dbReference type="PROSITE" id="PS51729">
    <property type="entry name" value="GNAT_YJDJ"/>
    <property type="match status" value="1"/>
</dbReference>
<protein>
    <recommendedName>
        <fullName evidence="1">N-acetyltransferase domain-containing protein</fullName>
    </recommendedName>
</protein>
<dbReference type="PANTHER" id="PTHR31435">
    <property type="entry name" value="PROTEIN NATD1"/>
    <property type="match status" value="1"/>
</dbReference>
<accession>A0A7W8HEI5</accession>
<evidence type="ECO:0000259" key="1">
    <source>
        <dbReference type="PROSITE" id="PS51729"/>
    </source>
</evidence>
<dbReference type="Pfam" id="PF14542">
    <property type="entry name" value="Acetyltransf_CG"/>
    <property type="match status" value="1"/>
</dbReference>
<dbReference type="AlphaFoldDB" id="A0A7W8HEI5"/>
<dbReference type="InterPro" id="IPR031165">
    <property type="entry name" value="GNAT_YJDJ"/>
</dbReference>
<evidence type="ECO:0000313" key="2">
    <source>
        <dbReference type="EMBL" id="MBB5270564.1"/>
    </source>
</evidence>
<reference evidence="2 3" key="1">
    <citation type="submission" date="2020-08" db="EMBL/GenBank/DDBJ databases">
        <title>Genomic Encyclopedia of Type Strains, Phase IV (KMG-IV): sequencing the most valuable type-strain genomes for metagenomic binning, comparative biology and taxonomic classification.</title>
        <authorList>
            <person name="Goeker M."/>
        </authorList>
    </citation>
    <scope>NUCLEOTIDE SEQUENCE [LARGE SCALE GENOMIC DNA]</scope>
    <source>
        <strain evidence="2 3">DSM 29781</strain>
    </source>
</reference>
<proteinExistence type="predicted"/>
<dbReference type="PANTHER" id="PTHR31435:SF10">
    <property type="entry name" value="BSR4717 PROTEIN"/>
    <property type="match status" value="1"/>
</dbReference>
<dbReference type="EMBL" id="JACHGB010000001">
    <property type="protein sequence ID" value="MBB5270564.1"/>
    <property type="molecule type" value="Genomic_DNA"/>
</dbReference>
<dbReference type="RefSeq" id="WP_345120387.1">
    <property type="nucleotide sequence ID" value="NZ_BAABEW010000004.1"/>
</dbReference>
<dbReference type="InterPro" id="IPR045057">
    <property type="entry name" value="Gcn5-rel_NAT"/>
</dbReference>
<dbReference type="Proteomes" id="UP000532440">
    <property type="component" value="Unassembled WGS sequence"/>
</dbReference>
<name>A0A7W8HEI5_9BURK</name>
<organism evidence="2 3">
    <name type="scientific">Quisquiliibacterium transsilvanicum</name>
    <dbReference type="NCBI Taxonomy" id="1549638"/>
    <lineage>
        <taxon>Bacteria</taxon>
        <taxon>Pseudomonadati</taxon>
        <taxon>Pseudomonadota</taxon>
        <taxon>Betaproteobacteria</taxon>
        <taxon>Burkholderiales</taxon>
        <taxon>Burkholderiaceae</taxon>
        <taxon>Quisquiliibacterium</taxon>
    </lineage>
</organism>
<keyword evidence="3" id="KW-1185">Reference proteome</keyword>
<dbReference type="InterPro" id="IPR016181">
    <property type="entry name" value="Acyl_CoA_acyltransferase"/>
</dbReference>
<evidence type="ECO:0000313" key="3">
    <source>
        <dbReference type="Proteomes" id="UP000532440"/>
    </source>
</evidence>
<dbReference type="SUPFAM" id="SSF55729">
    <property type="entry name" value="Acyl-CoA N-acyltransferases (Nat)"/>
    <property type="match status" value="1"/>
</dbReference>
<sequence length="92" mass="10184">MRVVHNPAASRFEAEVEGRLCRADYRMDGDTMLVVHTEVAPILEGQGIAGELVREVFAHAQREGLKVAPMCSYVRAWARRHPEVAGLLAAGW</sequence>
<dbReference type="Gene3D" id="3.40.630.30">
    <property type="match status" value="1"/>
</dbReference>
<gene>
    <name evidence="2" type="ORF">HNQ70_000548</name>
</gene>
<comment type="caution">
    <text evidence="2">The sequence shown here is derived from an EMBL/GenBank/DDBJ whole genome shotgun (WGS) entry which is preliminary data.</text>
</comment>
<feature type="domain" description="N-acetyltransferase" evidence="1">
    <location>
        <begin position="4"/>
        <end position="89"/>
    </location>
</feature>